<protein>
    <recommendedName>
        <fullName evidence="2">Anti sigma-E protein RseA N-terminal domain-containing protein</fullName>
    </recommendedName>
</protein>
<feature type="compositionally biased region" description="Basic and acidic residues" evidence="1">
    <location>
        <begin position="23"/>
        <end position="39"/>
    </location>
</feature>
<dbReference type="Gene3D" id="1.10.10.880">
    <property type="entry name" value="Anti sigma-E protein RseA, N-terminal domain"/>
    <property type="match status" value="1"/>
</dbReference>
<comment type="caution">
    <text evidence="3">The sequence shown here is derived from an EMBL/GenBank/DDBJ whole genome shotgun (WGS) entry which is preliminary data.</text>
</comment>
<feature type="region of interest" description="Disordered" evidence="1">
    <location>
        <begin position="1"/>
        <end position="39"/>
    </location>
</feature>
<keyword evidence="4" id="KW-1185">Reference proteome</keyword>
<organism evidence="3 4">
    <name type="scientific">Piscinibacter aquaticus</name>
    <dbReference type="NCBI Taxonomy" id="392597"/>
    <lineage>
        <taxon>Bacteria</taxon>
        <taxon>Pseudomonadati</taxon>
        <taxon>Pseudomonadota</taxon>
        <taxon>Betaproteobacteria</taxon>
        <taxon>Burkholderiales</taxon>
        <taxon>Sphaerotilaceae</taxon>
        <taxon>Piscinibacter</taxon>
    </lineage>
</organism>
<reference evidence="3 4" key="1">
    <citation type="submission" date="2019-08" db="EMBL/GenBank/DDBJ databases">
        <authorList>
            <person name="Khan S.A."/>
            <person name="Jeon C.O."/>
            <person name="Jeong S.E."/>
        </authorList>
    </citation>
    <scope>NUCLEOTIDE SEQUENCE [LARGE SCALE GENOMIC DNA]</scope>
    <source>
        <strain evidence="4">IMCC1728</strain>
    </source>
</reference>
<accession>A0A5C6U160</accession>
<proteinExistence type="predicted"/>
<feature type="compositionally biased region" description="Gly residues" evidence="1">
    <location>
        <begin position="81"/>
        <end position="94"/>
    </location>
</feature>
<dbReference type="AlphaFoldDB" id="A0A5C6U160"/>
<dbReference type="CDD" id="cd16328">
    <property type="entry name" value="RseA_N"/>
    <property type="match status" value="1"/>
</dbReference>
<feature type="compositionally biased region" description="Polar residues" evidence="1">
    <location>
        <begin position="1"/>
        <end position="10"/>
    </location>
</feature>
<evidence type="ECO:0000256" key="1">
    <source>
        <dbReference type="SAM" id="MobiDB-lite"/>
    </source>
</evidence>
<dbReference type="GO" id="GO:0016989">
    <property type="term" value="F:sigma factor antagonist activity"/>
    <property type="evidence" value="ECO:0007669"/>
    <property type="project" value="InterPro"/>
</dbReference>
<dbReference type="SUPFAM" id="SSF89069">
    <property type="entry name" value="N-terminal, cytoplasmic domain of anti-sigmaE factor RseA"/>
    <property type="match status" value="1"/>
</dbReference>
<dbReference type="InterPro" id="IPR005572">
    <property type="entry name" value="Anti-sigma_E_RseA_N"/>
</dbReference>
<evidence type="ECO:0000259" key="2">
    <source>
        <dbReference type="Pfam" id="PF03872"/>
    </source>
</evidence>
<evidence type="ECO:0000313" key="4">
    <source>
        <dbReference type="Proteomes" id="UP000321832"/>
    </source>
</evidence>
<evidence type="ECO:0000313" key="3">
    <source>
        <dbReference type="EMBL" id="TXC65488.1"/>
    </source>
</evidence>
<sequence length="207" mass="21343">MMSREQSSMNGRDEILSALVDGEAGREDVAKATAARRSDAELRRTWHAYQLIGDVLRSDDRQRPRARRAIRAATARPAGRRAGGAGAAAGGDGLAGRRPIGPSLACRCGRGGRLRGRGRRAGGAAGAVARAGTVGGPGPSSIVPATTMAPMGAEPAGEHAVLVTDGQLIRDARLDRYLAAHQRFAGASALGVPSSFLRSATTDAAQR</sequence>
<dbReference type="EMBL" id="VOPW01000001">
    <property type="protein sequence ID" value="TXC65488.1"/>
    <property type="molecule type" value="Genomic_DNA"/>
</dbReference>
<dbReference type="Proteomes" id="UP000321832">
    <property type="component" value="Unassembled WGS sequence"/>
</dbReference>
<feature type="region of interest" description="Disordered" evidence="1">
    <location>
        <begin position="60"/>
        <end position="94"/>
    </location>
</feature>
<dbReference type="Pfam" id="PF03872">
    <property type="entry name" value="RseA_N"/>
    <property type="match status" value="1"/>
</dbReference>
<dbReference type="InterPro" id="IPR036147">
    <property type="entry name" value="Anti-sigma_E_RseA_N_sf"/>
</dbReference>
<gene>
    <name evidence="3" type="ORF">FSC37_03410</name>
</gene>
<feature type="domain" description="Anti sigma-E protein RseA N-terminal" evidence="2">
    <location>
        <begin position="13"/>
        <end position="64"/>
    </location>
</feature>
<name>A0A5C6U160_9BURK</name>